<protein>
    <submittedName>
        <fullName evidence="1">Uncharacterized protein</fullName>
    </submittedName>
</protein>
<dbReference type="EMBL" id="AJJU01000003">
    <property type="protein sequence ID" value="EID75915.1"/>
    <property type="molecule type" value="Genomic_DNA"/>
</dbReference>
<gene>
    <name evidence="1" type="ORF">W5A_03194</name>
</gene>
<name>I0WHP9_9FLAO</name>
<sequence length="60" mass="7123">MVLNQIKPMSKSRYIGSGYQFKPMLKDTLFEKIFMVTRMGTRKKVAKDLTYLNIHSYFLN</sequence>
<proteinExistence type="predicted"/>
<dbReference type="Proteomes" id="UP000005938">
    <property type="component" value="Unassembled WGS sequence"/>
</dbReference>
<dbReference type="AlphaFoldDB" id="I0WHP9"/>
<organism evidence="1 2">
    <name type="scientific">Imtechella halotolerans K1</name>
    <dbReference type="NCBI Taxonomy" id="946077"/>
    <lineage>
        <taxon>Bacteria</taxon>
        <taxon>Pseudomonadati</taxon>
        <taxon>Bacteroidota</taxon>
        <taxon>Flavobacteriia</taxon>
        <taxon>Flavobacteriales</taxon>
        <taxon>Flavobacteriaceae</taxon>
        <taxon>Imtechella</taxon>
    </lineage>
</organism>
<reference evidence="1 2" key="1">
    <citation type="journal article" date="2012" name="J. Bacteriol.">
        <title>Genome Sequence of the Halotolerant Bacterium Imtechella halotolerans K1T.</title>
        <authorList>
            <person name="Kumar S."/>
            <person name="Vikram S."/>
            <person name="Subramanian S."/>
            <person name="Raghava G.P."/>
            <person name="Pinnaka A.K."/>
        </authorList>
    </citation>
    <scope>NUCLEOTIDE SEQUENCE [LARGE SCALE GENOMIC DNA]</scope>
    <source>
        <strain evidence="1 2">K1</strain>
    </source>
</reference>
<comment type="caution">
    <text evidence="1">The sequence shown here is derived from an EMBL/GenBank/DDBJ whole genome shotgun (WGS) entry which is preliminary data.</text>
</comment>
<evidence type="ECO:0000313" key="2">
    <source>
        <dbReference type="Proteomes" id="UP000005938"/>
    </source>
</evidence>
<keyword evidence="2" id="KW-1185">Reference proteome</keyword>
<accession>I0WHP9</accession>
<evidence type="ECO:0000313" key="1">
    <source>
        <dbReference type="EMBL" id="EID75915.1"/>
    </source>
</evidence>